<dbReference type="Proteomes" id="UP001629246">
    <property type="component" value="Unassembled WGS sequence"/>
</dbReference>
<accession>A0ABW9ACR6</accession>
<sequence length="82" mass="9267">MEVIVYQMRKSGVEVMRELFGDEPQNIGDLSTGYVDEADRPRQIKAARLQRTNGDVVLELFDVQKEGVKGAQMVLKGVELRD</sequence>
<evidence type="ECO:0000313" key="2">
    <source>
        <dbReference type="EMBL" id="MFL9926014.1"/>
    </source>
</evidence>
<protein>
    <recommendedName>
        <fullName evidence="1">EAL domain-containing protein</fullName>
    </recommendedName>
</protein>
<proteinExistence type="predicted"/>
<dbReference type="PROSITE" id="PS50883">
    <property type="entry name" value="EAL"/>
    <property type="match status" value="1"/>
</dbReference>
<dbReference type="EMBL" id="JAQQFM010000007">
    <property type="protein sequence ID" value="MFL9926014.1"/>
    <property type="molecule type" value="Genomic_DNA"/>
</dbReference>
<gene>
    <name evidence="2" type="ORF">PQR62_17185</name>
</gene>
<name>A0ABW9ACR6_9BURK</name>
<feature type="domain" description="EAL" evidence="1">
    <location>
        <begin position="1"/>
        <end position="82"/>
    </location>
</feature>
<dbReference type="RefSeq" id="WP_408159213.1">
    <property type="nucleotide sequence ID" value="NZ_JAQQFM010000007.1"/>
</dbReference>
<evidence type="ECO:0000313" key="3">
    <source>
        <dbReference type="Proteomes" id="UP001629246"/>
    </source>
</evidence>
<keyword evidence="3" id="KW-1185">Reference proteome</keyword>
<dbReference type="InterPro" id="IPR001633">
    <property type="entry name" value="EAL_dom"/>
</dbReference>
<evidence type="ECO:0000259" key="1">
    <source>
        <dbReference type="PROSITE" id="PS50883"/>
    </source>
</evidence>
<comment type="caution">
    <text evidence="2">The sequence shown here is derived from an EMBL/GenBank/DDBJ whole genome shotgun (WGS) entry which is preliminary data.</text>
</comment>
<organism evidence="2 3">
    <name type="scientific">Herbaspirillum lusitanum</name>
    <dbReference type="NCBI Taxonomy" id="213312"/>
    <lineage>
        <taxon>Bacteria</taxon>
        <taxon>Pseudomonadati</taxon>
        <taxon>Pseudomonadota</taxon>
        <taxon>Betaproteobacteria</taxon>
        <taxon>Burkholderiales</taxon>
        <taxon>Oxalobacteraceae</taxon>
        <taxon>Herbaspirillum</taxon>
    </lineage>
</organism>
<reference evidence="2 3" key="1">
    <citation type="journal article" date="2024" name="Chem. Sci.">
        <title>Discovery of megapolipeptins by genome mining of a Burkholderiales bacteria collection.</title>
        <authorList>
            <person name="Paulo B.S."/>
            <person name="Recchia M.J.J."/>
            <person name="Lee S."/>
            <person name="Fergusson C.H."/>
            <person name="Romanowski S.B."/>
            <person name="Hernandez A."/>
            <person name="Krull N."/>
            <person name="Liu D.Y."/>
            <person name="Cavanagh H."/>
            <person name="Bos A."/>
            <person name="Gray C.A."/>
            <person name="Murphy B.T."/>
            <person name="Linington R.G."/>
            <person name="Eustaquio A.S."/>
        </authorList>
    </citation>
    <scope>NUCLEOTIDE SEQUENCE [LARGE SCALE GENOMIC DNA]</scope>
    <source>
        <strain evidence="2 3">RL21-008-BIB-A</strain>
    </source>
</reference>